<evidence type="ECO:0000313" key="3">
    <source>
        <dbReference type="EMBL" id="MXP22032.1"/>
    </source>
</evidence>
<protein>
    <recommendedName>
        <fullName evidence="5">Translation initiation factor</fullName>
    </recommendedName>
</protein>
<dbReference type="InterPro" id="IPR046282">
    <property type="entry name" value="DUF6319"/>
</dbReference>
<accession>A0A6L7GQY7</accession>
<evidence type="ECO:0000256" key="1">
    <source>
        <dbReference type="SAM" id="Coils"/>
    </source>
</evidence>
<keyword evidence="4" id="KW-1185">Reference proteome</keyword>
<name>A0A6L7GQY7_9ACTN</name>
<evidence type="ECO:0000313" key="4">
    <source>
        <dbReference type="Proteomes" id="UP000475545"/>
    </source>
</evidence>
<dbReference type="Pfam" id="PF19844">
    <property type="entry name" value="DUF6319"/>
    <property type="match status" value="1"/>
</dbReference>
<keyword evidence="1" id="KW-0175">Coiled coil</keyword>
<evidence type="ECO:0008006" key="5">
    <source>
        <dbReference type="Google" id="ProtNLM"/>
    </source>
</evidence>
<evidence type="ECO:0000256" key="2">
    <source>
        <dbReference type="SAM" id="MobiDB-lite"/>
    </source>
</evidence>
<feature type="coiled-coil region" evidence="1">
    <location>
        <begin position="209"/>
        <end position="236"/>
    </location>
</feature>
<gene>
    <name evidence="3" type="ORF">GIY30_11815</name>
</gene>
<dbReference type="AlphaFoldDB" id="A0A6L7GQY7"/>
<feature type="compositionally biased region" description="Low complexity" evidence="2">
    <location>
        <begin position="85"/>
        <end position="100"/>
    </location>
</feature>
<feature type="region of interest" description="Disordered" evidence="2">
    <location>
        <begin position="85"/>
        <end position="150"/>
    </location>
</feature>
<reference evidence="3 4" key="1">
    <citation type="submission" date="2019-11" db="EMBL/GenBank/DDBJ databases">
        <title>Gordonia sp. nov., a novel actinobacterium isolated from mangrove soil in Hainan.</title>
        <authorList>
            <person name="Huang X."/>
            <person name="Xie Y."/>
            <person name="Chu X."/>
            <person name="Xiao K."/>
        </authorList>
    </citation>
    <scope>NUCLEOTIDE SEQUENCE [LARGE SCALE GENOMIC DNA]</scope>
    <source>
        <strain evidence="3 4">HNM0687</strain>
    </source>
</reference>
<comment type="caution">
    <text evidence="3">The sequence shown here is derived from an EMBL/GenBank/DDBJ whole genome shotgun (WGS) entry which is preliminary data.</text>
</comment>
<sequence>MCEHGVVTSRSKTGLTADDLESLSAGLAAGKRVTVYLRDPMPALGLEAGVSARVVSIDGTTVIASPKGVDDQLPFEADELHRTRAAAVSATAPRTRASSSGPTTAPPAKSPRRPPGAVKQSESAPPKMPRQPAPPAAAKTTRRGKPGTAAVSVTVTSVDATTWKVSVMHGTKRSGKATEVTADRVARAMRELGDTTAIAAVDGVIESARAAAQKRIEELNDELENARAALAQLDDRLGGSGATTRTGTDRPG</sequence>
<dbReference type="Proteomes" id="UP000475545">
    <property type="component" value="Unassembled WGS sequence"/>
</dbReference>
<proteinExistence type="predicted"/>
<dbReference type="EMBL" id="WMBR01000003">
    <property type="protein sequence ID" value="MXP22032.1"/>
    <property type="molecule type" value="Genomic_DNA"/>
</dbReference>
<organism evidence="3 4">
    <name type="scientific">Gordonia mangrovi</name>
    <dbReference type="NCBI Taxonomy" id="2665643"/>
    <lineage>
        <taxon>Bacteria</taxon>
        <taxon>Bacillati</taxon>
        <taxon>Actinomycetota</taxon>
        <taxon>Actinomycetes</taxon>
        <taxon>Mycobacteriales</taxon>
        <taxon>Gordoniaceae</taxon>
        <taxon>Gordonia</taxon>
    </lineage>
</organism>
<feature type="compositionally biased region" description="Pro residues" evidence="2">
    <location>
        <begin position="126"/>
        <end position="135"/>
    </location>
</feature>